<sequence>MGNKQCKCADENFLVEYKDDANQVIGVRCLKCEAEWLKYTSITIYMRENNTCECSGACLANIDDVDKQELFSVRCALCRKDRLLKKYLPCKNNYNNCSQKYTSITIYSRDEECGCADTSSLTHDHKDNKTLIEVRCVECGKDWLVYESTSDDQMKLYKGHQFYRRKPMYIEKPKASEVPVDITQIKKDDISKLKAGDPFHGSGYFIGTMLLF</sequence>
<proteinExistence type="predicted"/>
<accession>A0A9D3YCT7</accession>
<comment type="caution">
    <text evidence="1">The sequence shown here is derived from an EMBL/GenBank/DDBJ whole genome shotgun (WGS) entry which is preliminary data.</text>
</comment>
<dbReference type="AlphaFoldDB" id="A0A9D3YCT7"/>
<reference evidence="1" key="1">
    <citation type="journal article" date="2019" name="bioRxiv">
        <title>The Genome of the Zebra Mussel, Dreissena polymorpha: A Resource for Invasive Species Research.</title>
        <authorList>
            <person name="McCartney M.A."/>
            <person name="Auch B."/>
            <person name="Kono T."/>
            <person name="Mallez S."/>
            <person name="Zhang Y."/>
            <person name="Obille A."/>
            <person name="Becker A."/>
            <person name="Abrahante J.E."/>
            <person name="Garbe J."/>
            <person name="Badalamenti J.P."/>
            <person name="Herman A."/>
            <person name="Mangelson H."/>
            <person name="Liachko I."/>
            <person name="Sullivan S."/>
            <person name="Sone E.D."/>
            <person name="Koren S."/>
            <person name="Silverstein K.A.T."/>
            <person name="Beckman K.B."/>
            <person name="Gohl D.M."/>
        </authorList>
    </citation>
    <scope>NUCLEOTIDE SEQUENCE</scope>
    <source>
        <strain evidence="1">Duluth1</strain>
        <tissue evidence="1">Whole animal</tissue>
    </source>
</reference>
<name>A0A9D3YCT7_DREPO</name>
<keyword evidence="2" id="KW-1185">Reference proteome</keyword>
<evidence type="ECO:0000313" key="2">
    <source>
        <dbReference type="Proteomes" id="UP000828390"/>
    </source>
</evidence>
<dbReference type="EMBL" id="JAIWYP010000016">
    <property type="protein sequence ID" value="KAH3696164.1"/>
    <property type="molecule type" value="Genomic_DNA"/>
</dbReference>
<dbReference type="Proteomes" id="UP000828390">
    <property type="component" value="Unassembled WGS sequence"/>
</dbReference>
<protein>
    <submittedName>
        <fullName evidence="1">Uncharacterized protein</fullName>
    </submittedName>
</protein>
<gene>
    <name evidence="1" type="ORF">DPMN_083629</name>
</gene>
<reference evidence="1" key="2">
    <citation type="submission" date="2020-11" db="EMBL/GenBank/DDBJ databases">
        <authorList>
            <person name="McCartney M.A."/>
            <person name="Auch B."/>
            <person name="Kono T."/>
            <person name="Mallez S."/>
            <person name="Becker A."/>
            <person name="Gohl D.M."/>
            <person name="Silverstein K.A.T."/>
            <person name="Koren S."/>
            <person name="Bechman K.B."/>
            <person name="Herman A."/>
            <person name="Abrahante J.E."/>
            <person name="Garbe J."/>
        </authorList>
    </citation>
    <scope>NUCLEOTIDE SEQUENCE</scope>
    <source>
        <strain evidence="1">Duluth1</strain>
        <tissue evidence="1">Whole animal</tissue>
    </source>
</reference>
<organism evidence="1 2">
    <name type="scientific">Dreissena polymorpha</name>
    <name type="common">Zebra mussel</name>
    <name type="synonym">Mytilus polymorpha</name>
    <dbReference type="NCBI Taxonomy" id="45954"/>
    <lineage>
        <taxon>Eukaryota</taxon>
        <taxon>Metazoa</taxon>
        <taxon>Spiralia</taxon>
        <taxon>Lophotrochozoa</taxon>
        <taxon>Mollusca</taxon>
        <taxon>Bivalvia</taxon>
        <taxon>Autobranchia</taxon>
        <taxon>Heteroconchia</taxon>
        <taxon>Euheterodonta</taxon>
        <taxon>Imparidentia</taxon>
        <taxon>Neoheterodontei</taxon>
        <taxon>Myida</taxon>
        <taxon>Dreissenoidea</taxon>
        <taxon>Dreissenidae</taxon>
        <taxon>Dreissena</taxon>
    </lineage>
</organism>
<evidence type="ECO:0000313" key="1">
    <source>
        <dbReference type="EMBL" id="KAH3696164.1"/>
    </source>
</evidence>